<comment type="function">
    <text evidence="7">Essential cell division protein.</text>
</comment>
<dbReference type="NCBIfam" id="TIGR02209">
    <property type="entry name" value="ftsL_broad"/>
    <property type="match status" value="1"/>
</dbReference>
<dbReference type="Proteomes" id="UP001385848">
    <property type="component" value="Unassembled WGS sequence"/>
</dbReference>
<dbReference type="AlphaFoldDB" id="A0A5N1IAS0"/>
<evidence type="ECO:0000313" key="10">
    <source>
        <dbReference type="EMBL" id="MEL0564549.1"/>
    </source>
</evidence>
<evidence type="ECO:0000256" key="3">
    <source>
        <dbReference type="ARBA" id="ARBA00022692"/>
    </source>
</evidence>
<dbReference type="EMBL" id="VYWW01000023">
    <property type="protein sequence ID" value="KAA9322014.1"/>
    <property type="molecule type" value="Genomic_DNA"/>
</dbReference>
<evidence type="ECO:0000256" key="1">
    <source>
        <dbReference type="ARBA" id="ARBA00022475"/>
    </source>
</evidence>
<evidence type="ECO:0000256" key="4">
    <source>
        <dbReference type="ARBA" id="ARBA00022989"/>
    </source>
</evidence>
<proteinExistence type="inferred from homology"/>
<dbReference type="InterPro" id="IPR011922">
    <property type="entry name" value="Cell_div_FtsL"/>
</dbReference>
<evidence type="ECO:0000256" key="8">
    <source>
        <dbReference type="NCBIfam" id="TIGR02209"/>
    </source>
</evidence>
<dbReference type="OrthoDB" id="2300328at2"/>
<comment type="caution">
    <text evidence="9">The sequence shown here is derived from an EMBL/GenBank/DDBJ whole genome shotgun (WGS) entry which is preliminary data.</text>
</comment>
<protein>
    <recommendedName>
        <fullName evidence="7 8">Cell division protein FtsL</fullName>
    </recommendedName>
</protein>
<dbReference type="Proteomes" id="UP000327236">
    <property type="component" value="Unassembled WGS sequence"/>
</dbReference>
<gene>
    <name evidence="7 9" type="primary">ftsL</name>
    <name evidence="10" type="ORF">AAC431_01235</name>
    <name evidence="9" type="ORF">F6H94_05795</name>
</gene>
<sequence>MADSSARNLNYNYEPNRKARSTFETERRMSVDPNKVPFSRFEIFILVAGSIVTIAMAAMLVFTSVAATSAQHQLANIQTELSSTQTDTSNLRQEIGELTSSSRMNKIAKQEGLSLIESNIRTVD</sequence>
<dbReference type="RefSeq" id="WP_006584522.1">
    <property type="nucleotide sequence ID" value="NZ_CATOUV010000001.1"/>
</dbReference>
<evidence type="ECO:0000256" key="6">
    <source>
        <dbReference type="ARBA" id="ARBA00023306"/>
    </source>
</evidence>
<keyword evidence="2 7" id="KW-0132">Cell division</keyword>
<comment type="similarity">
    <text evidence="7">Belongs to the FtsL family.</text>
</comment>
<name>A0A5N1IAS0_LACJE</name>
<evidence type="ECO:0000256" key="2">
    <source>
        <dbReference type="ARBA" id="ARBA00022618"/>
    </source>
</evidence>
<accession>A0A5N1IAS0</accession>
<feature type="transmembrane region" description="Helical" evidence="7">
    <location>
        <begin position="43"/>
        <end position="67"/>
    </location>
</feature>
<keyword evidence="3 7" id="KW-0812">Transmembrane</keyword>
<keyword evidence="4 7" id="KW-1133">Transmembrane helix</keyword>
<dbReference type="GO" id="GO:0005886">
    <property type="term" value="C:plasma membrane"/>
    <property type="evidence" value="ECO:0007669"/>
    <property type="project" value="UniProtKB-SubCell"/>
</dbReference>
<dbReference type="EMBL" id="JBBVUL010000002">
    <property type="protein sequence ID" value="MEL0564549.1"/>
    <property type="molecule type" value="Genomic_DNA"/>
</dbReference>
<keyword evidence="6 7" id="KW-0131">Cell cycle</keyword>
<dbReference type="HAMAP" id="MF_00910">
    <property type="entry name" value="FtsL"/>
    <property type="match status" value="1"/>
</dbReference>
<evidence type="ECO:0000256" key="5">
    <source>
        <dbReference type="ARBA" id="ARBA00023136"/>
    </source>
</evidence>
<comment type="subcellular location">
    <subcellularLocation>
        <location evidence="7">Cell membrane</location>
        <topology evidence="7">Single-pass type II membrane protein</topology>
    </subcellularLocation>
    <text evidence="7">Localizes to the division septum where it forms a ring structure.</text>
</comment>
<organism evidence="9 11">
    <name type="scientific">Lactobacillus jensenii</name>
    <dbReference type="NCBI Taxonomy" id="109790"/>
    <lineage>
        <taxon>Bacteria</taxon>
        <taxon>Bacillati</taxon>
        <taxon>Bacillota</taxon>
        <taxon>Bacilli</taxon>
        <taxon>Lactobacillales</taxon>
        <taxon>Lactobacillaceae</taxon>
        <taxon>Lactobacillus</taxon>
    </lineage>
</organism>
<evidence type="ECO:0000313" key="11">
    <source>
        <dbReference type="Proteomes" id="UP000327236"/>
    </source>
</evidence>
<reference evidence="9 11" key="1">
    <citation type="submission" date="2019-09" db="EMBL/GenBank/DDBJ databases">
        <title>Draft genome sequence assemblies of isolates from the urinary tract.</title>
        <authorList>
            <person name="Mores C.R."/>
            <person name="Putonti C."/>
            <person name="Wolfe A.J."/>
        </authorList>
    </citation>
    <scope>NUCLEOTIDE SEQUENCE [LARGE SCALE GENOMIC DNA]</scope>
    <source>
        <strain evidence="9 11">UMB246</strain>
    </source>
</reference>
<dbReference type="GO" id="GO:0032153">
    <property type="term" value="C:cell division site"/>
    <property type="evidence" value="ECO:0007669"/>
    <property type="project" value="UniProtKB-UniRule"/>
</dbReference>
<keyword evidence="5 7" id="KW-0472">Membrane</keyword>
<evidence type="ECO:0000256" key="7">
    <source>
        <dbReference type="HAMAP-Rule" id="MF_00910"/>
    </source>
</evidence>
<reference evidence="10 12" key="2">
    <citation type="submission" date="2024-04" db="EMBL/GenBank/DDBJ databases">
        <title>Three lactobacilli isolated from voided urine samples from females with type 2 diabetes.</title>
        <authorList>
            <person name="Kula A."/>
            <person name="Stegman N."/>
            <person name="Putonti C."/>
        </authorList>
    </citation>
    <scope>NUCLEOTIDE SEQUENCE [LARGE SCALE GENOMIC DNA]</scope>
    <source>
        <strain evidence="10 12">1855</strain>
    </source>
</reference>
<keyword evidence="1 7" id="KW-1003">Cell membrane</keyword>
<dbReference type="GO" id="GO:0043093">
    <property type="term" value="P:FtsZ-dependent cytokinesis"/>
    <property type="evidence" value="ECO:0007669"/>
    <property type="project" value="UniProtKB-UniRule"/>
</dbReference>
<evidence type="ECO:0000313" key="12">
    <source>
        <dbReference type="Proteomes" id="UP001385848"/>
    </source>
</evidence>
<keyword evidence="12" id="KW-1185">Reference proteome</keyword>
<evidence type="ECO:0000313" key="9">
    <source>
        <dbReference type="EMBL" id="KAA9322014.1"/>
    </source>
</evidence>